<evidence type="ECO:0000313" key="13">
    <source>
        <dbReference type="EMBL" id="KTC88238.1"/>
    </source>
</evidence>
<keyword evidence="14" id="KW-1185">Reference proteome</keyword>
<dbReference type="SMART" id="SM00387">
    <property type="entry name" value="HATPase_c"/>
    <property type="match status" value="1"/>
</dbReference>
<evidence type="ECO:0000256" key="3">
    <source>
        <dbReference type="ARBA" id="ARBA00022553"/>
    </source>
</evidence>
<dbReference type="Proteomes" id="UP000054736">
    <property type="component" value="Unassembled WGS sequence"/>
</dbReference>
<evidence type="ECO:0000256" key="5">
    <source>
        <dbReference type="PROSITE-ProRule" id="PRU00110"/>
    </source>
</evidence>
<dbReference type="InterPro" id="IPR036641">
    <property type="entry name" value="HPT_dom_sf"/>
</dbReference>
<evidence type="ECO:0000259" key="12">
    <source>
        <dbReference type="PROSITE" id="PS50894"/>
    </source>
</evidence>
<evidence type="ECO:0000259" key="11">
    <source>
        <dbReference type="PROSITE" id="PS50113"/>
    </source>
</evidence>
<dbReference type="InterPro" id="IPR003661">
    <property type="entry name" value="HisK_dim/P_dom"/>
</dbReference>
<dbReference type="InterPro" id="IPR001789">
    <property type="entry name" value="Sig_transdc_resp-reg_receiver"/>
</dbReference>
<organism evidence="13 14">
    <name type="scientific">Legionella drozanskii LLAP-1</name>
    <dbReference type="NCBI Taxonomy" id="1212489"/>
    <lineage>
        <taxon>Bacteria</taxon>
        <taxon>Pseudomonadati</taxon>
        <taxon>Pseudomonadota</taxon>
        <taxon>Gammaproteobacteria</taxon>
        <taxon>Legionellales</taxon>
        <taxon>Legionellaceae</taxon>
        <taxon>Legionella</taxon>
    </lineage>
</organism>
<feature type="coiled-coil region" evidence="7">
    <location>
        <begin position="234"/>
        <end position="264"/>
    </location>
</feature>
<keyword evidence="13" id="KW-0808">Transferase</keyword>
<feature type="domain" description="HPt" evidence="12">
    <location>
        <begin position="686"/>
        <end position="783"/>
    </location>
</feature>
<dbReference type="InterPro" id="IPR005467">
    <property type="entry name" value="His_kinase_dom"/>
</dbReference>
<dbReference type="Gene3D" id="1.20.120.160">
    <property type="entry name" value="HPT domain"/>
    <property type="match status" value="1"/>
</dbReference>
<dbReference type="AlphaFoldDB" id="A0A0W0SY00"/>
<dbReference type="Pfam" id="PF13426">
    <property type="entry name" value="PAS_9"/>
    <property type="match status" value="1"/>
</dbReference>
<dbReference type="EMBL" id="LNXY01000018">
    <property type="protein sequence ID" value="KTC88238.1"/>
    <property type="molecule type" value="Genomic_DNA"/>
</dbReference>
<evidence type="ECO:0000256" key="2">
    <source>
        <dbReference type="ARBA" id="ARBA00012438"/>
    </source>
</evidence>
<dbReference type="PATRIC" id="fig|1212489.4.peg.870"/>
<dbReference type="SUPFAM" id="SSF47226">
    <property type="entry name" value="Histidine-containing phosphotransfer domain, HPT domain"/>
    <property type="match status" value="1"/>
</dbReference>
<comment type="catalytic activity">
    <reaction evidence="1">
        <text>ATP + protein L-histidine = ADP + protein N-phospho-L-histidine.</text>
        <dbReference type="EC" id="2.7.13.3"/>
    </reaction>
</comment>
<dbReference type="EC" id="2.7.13.3" evidence="2"/>
<dbReference type="SUPFAM" id="SSF55874">
    <property type="entry name" value="ATPase domain of HSP90 chaperone/DNA topoisomerase II/histidine kinase"/>
    <property type="match status" value="1"/>
</dbReference>
<evidence type="ECO:0000259" key="8">
    <source>
        <dbReference type="PROSITE" id="PS50109"/>
    </source>
</evidence>
<dbReference type="FunFam" id="3.30.565.10:FF:000010">
    <property type="entry name" value="Sensor histidine kinase RcsC"/>
    <property type="match status" value="1"/>
</dbReference>
<name>A0A0W0SY00_9GAMM</name>
<sequence>MDYKKLLSLCLNHSDNLILVLSSQLHIEEINPTAIKILGWKKEEVYNKSIDSVFKQYAMKPFIKSAEFTKNEKYTSSALTHRGFKINWQIIPVYDDENKKNSIFVIGKHTKDLTDKQVEYLQLENVVKYAPGLFYWKDKNSVYLGCNKEFANLAGLRSSDEVVGKTDFDLIWKDRAQLYVDVDQEVIKTGTARLNHEENIAVSQGQTITAITNKVPMYDNHHNVIGILGITTNITEQKRLLEDLRRAKENAESANQVKTEFIANMSHDIRTPLSGIIGMSRFLEEKASNEEEKQYARWVNESGEQLLKLLNGVLDVVSAAHLSEHDIQTECLNLRQSIEDIVQLETPTIHQKNLEFKVDIDEEIPQFIVCDRFKLNRILLNLVGNAIKFTEHGHIGLSVKQISKHQNIVNLKFSVSDTGPGIPKTLQSKVFERFYRISPSYKGDHQGHGVGLHIAEKYVALMGGEIELESVEGKGTTFYFTISLAIGEEKNASIPIETKTIHATSEPSLADCNSSQAFLLLVEDNDIALRMVELIAEKAGCRYISVTNGEEALALAKSKEFDLILTDIGLPGLSGNELTSRIRDWEKKLNKSPIPIVGLTAHGLVEAKNESLQAGMNQVLSKPIKLPMLQAILSQLLPKLFSKTETKNKTKEQTLGLADTKEEELFSLNNHPTLDLQLGLSNLGDETVLRDLLTSMQVEELPNTLKRLEQAHSELNWKKIEILAHKLKSSALYCGTEKLKFACQYLECYHKTGHSKLLEPLYQQLINVLNETQQFIKSWLENN</sequence>
<dbReference type="PROSITE" id="PS50894">
    <property type="entry name" value="HPT"/>
    <property type="match status" value="1"/>
</dbReference>
<dbReference type="SUPFAM" id="SSF55785">
    <property type="entry name" value="PYP-like sensor domain (PAS domain)"/>
    <property type="match status" value="2"/>
</dbReference>
<dbReference type="SUPFAM" id="SSF47384">
    <property type="entry name" value="Homodimeric domain of signal transducing histidine kinase"/>
    <property type="match status" value="1"/>
</dbReference>
<dbReference type="PROSITE" id="PS50110">
    <property type="entry name" value="RESPONSE_REGULATORY"/>
    <property type="match status" value="1"/>
</dbReference>
<dbReference type="SMART" id="SM00091">
    <property type="entry name" value="PAS"/>
    <property type="match status" value="2"/>
</dbReference>
<dbReference type="Pfam" id="PF02518">
    <property type="entry name" value="HATPase_c"/>
    <property type="match status" value="1"/>
</dbReference>
<dbReference type="Gene3D" id="3.30.450.20">
    <property type="entry name" value="PAS domain"/>
    <property type="match status" value="2"/>
</dbReference>
<dbReference type="InterPro" id="IPR003594">
    <property type="entry name" value="HATPase_dom"/>
</dbReference>
<dbReference type="Pfam" id="PF08448">
    <property type="entry name" value="PAS_4"/>
    <property type="match status" value="1"/>
</dbReference>
<dbReference type="STRING" id="1212489.Ldro_0832"/>
<keyword evidence="3 6" id="KW-0597">Phosphoprotein</keyword>
<dbReference type="InterPro" id="IPR000700">
    <property type="entry name" value="PAS-assoc_C"/>
</dbReference>
<dbReference type="PANTHER" id="PTHR45339:SF5">
    <property type="entry name" value="HISTIDINE KINASE"/>
    <property type="match status" value="1"/>
</dbReference>
<keyword evidence="7" id="KW-0175">Coiled coil</keyword>
<dbReference type="InterPro" id="IPR013656">
    <property type="entry name" value="PAS_4"/>
</dbReference>
<dbReference type="SMART" id="SM00388">
    <property type="entry name" value="HisKA"/>
    <property type="match status" value="1"/>
</dbReference>
<dbReference type="CDD" id="cd00082">
    <property type="entry name" value="HisKA"/>
    <property type="match status" value="1"/>
</dbReference>
<feature type="domain" description="Response regulatory" evidence="9">
    <location>
        <begin position="518"/>
        <end position="637"/>
    </location>
</feature>
<evidence type="ECO:0000256" key="6">
    <source>
        <dbReference type="PROSITE-ProRule" id="PRU00169"/>
    </source>
</evidence>
<dbReference type="PROSITE" id="PS50112">
    <property type="entry name" value="PAS"/>
    <property type="match status" value="1"/>
</dbReference>
<dbReference type="Pfam" id="PF00512">
    <property type="entry name" value="HisKA"/>
    <property type="match status" value="1"/>
</dbReference>
<evidence type="ECO:0000313" key="14">
    <source>
        <dbReference type="Proteomes" id="UP000054736"/>
    </source>
</evidence>
<dbReference type="Gene3D" id="3.30.565.10">
    <property type="entry name" value="Histidine kinase-like ATPase, C-terminal domain"/>
    <property type="match status" value="1"/>
</dbReference>
<dbReference type="NCBIfam" id="TIGR00229">
    <property type="entry name" value="sensory_box"/>
    <property type="match status" value="1"/>
</dbReference>
<proteinExistence type="predicted"/>
<dbReference type="GO" id="GO:0000155">
    <property type="term" value="F:phosphorelay sensor kinase activity"/>
    <property type="evidence" value="ECO:0007669"/>
    <property type="project" value="InterPro"/>
</dbReference>
<dbReference type="GO" id="GO:0005886">
    <property type="term" value="C:plasma membrane"/>
    <property type="evidence" value="ECO:0007669"/>
    <property type="project" value="UniProtKB-SubCell"/>
</dbReference>
<dbReference type="InterPro" id="IPR036890">
    <property type="entry name" value="HATPase_C_sf"/>
</dbReference>
<feature type="modified residue" description="4-aspartylphosphate" evidence="6">
    <location>
        <position position="567"/>
    </location>
</feature>
<evidence type="ECO:0000256" key="4">
    <source>
        <dbReference type="ARBA" id="ARBA00023012"/>
    </source>
</evidence>
<dbReference type="PROSITE" id="PS50109">
    <property type="entry name" value="HIS_KIN"/>
    <property type="match status" value="1"/>
</dbReference>
<comment type="caution">
    <text evidence="13">The sequence shown here is derived from an EMBL/GenBank/DDBJ whole genome shotgun (WGS) entry which is preliminary data.</text>
</comment>
<protein>
    <recommendedName>
        <fullName evidence="2">histidine kinase</fullName>
        <ecNumber evidence="2">2.7.13.3</ecNumber>
    </recommendedName>
</protein>
<dbReference type="PROSITE" id="PS50113">
    <property type="entry name" value="PAC"/>
    <property type="match status" value="1"/>
</dbReference>
<evidence type="ECO:0000256" key="1">
    <source>
        <dbReference type="ARBA" id="ARBA00000085"/>
    </source>
</evidence>
<dbReference type="InterPro" id="IPR004358">
    <property type="entry name" value="Sig_transdc_His_kin-like_C"/>
</dbReference>
<dbReference type="CDD" id="cd00130">
    <property type="entry name" value="PAS"/>
    <property type="match status" value="1"/>
</dbReference>
<feature type="domain" description="Histidine kinase" evidence="8">
    <location>
        <begin position="264"/>
        <end position="486"/>
    </location>
</feature>
<accession>A0A0W0SY00</accession>
<dbReference type="InterPro" id="IPR035965">
    <property type="entry name" value="PAS-like_dom_sf"/>
</dbReference>
<gene>
    <name evidence="13" type="ORF">Ldro_0832</name>
</gene>
<dbReference type="InterPro" id="IPR036097">
    <property type="entry name" value="HisK_dim/P_sf"/>
</dbReference>
<dbReference type="Pfam" id="PF01627">
    <property type="entry name" value="Hpt"/>
    <property type="match status" value="1"/>
</dbReference>
<feature type="modified residue" description="Phosphohistidine" evidence="5">
    <location>
        <position position="725"/>
    </location>
</feature>
<dbReference type="SUPFAM" id="SSF52172">
    <property type="entry name" value="CheY-like"/>
    <property type="match status" value="1"/>
</dbReference>
<dbReference type="GO" id="GO:0005524">
    <property type="term" value="F:ATP binding"/>
    <property type="evidence" value="ECO:0007669"/>
    <property type="project" value="UniProtKB-KW"/>
</dbReference>
<dbReference type="InterPro" id="IPR011006">
    <property type="entry name" value="CheY-like_superfamily"/>
</dbReference>
<evidence type="ECO:0000259" key="9">
    <source>
        <dbReference type="PROSITE" id="PS50110"/>
    </source>
</evidence>
<evidence type="ECO:0000259" key="10">
    <source>
        <dbReference type="PROSITE" id="PS50112"/>
    </source>
</evidence>
<dbReference type="CDD" id="cd16922">
    <property type="entry name" value="HATPase_EvgS-ArcB-TorS-like"/>
    <property type="match status" value="1"/>
</dbReference>
<dbReference type="InterPro" id="IPR000014">
    <property type="entry name" value="PAS"/>
</dbReference>
<reference evidence="13 14" key="1">
    <citation type="submission" date="2015-11" db="EMBL/GenBank/DDBJ databases">
        <title>Genomic analysis of 38 Legionella species identifies large and diverse effector repertoires.</title>
        <authorList>
            <person name="Burstein D."/>
            <person name="Amaro F."/>
            <person name="Zusman T."/>
            <person name="Lifshitz Z."/>
            <person name="Cohen O."/>
            <person name="Gilbert J.A."/>
            <person name="Pupko T."/>
            <person name="Shuman H.A."/>
            <person name="Segal G."/>
        </authorList>
    </citation>
    <scope>NUCLEOTIDE SEQUENCE [LARGE SCALE GENOMIC DNA]</scope>
    <source>
        <strain evidence="13 14">ATCC 700990</strain>
    </source>
</reference>
<feature type="domain" description="PAC" evidence="11">
    <location>
        <begin position="194"/>
        <end position="246"/>
    </location>
</feature>
<dbReference type="Pfam" id="PF00072">
    <property type="entry name" value="Response_reg"/>
    <property type="match status" value="1"/>
</dbReference>
<dbReference type="Gene3D" id="1.10.287.130">
    <property type="match status" value="1"/>
</dbReference>
<feature type="domain" description="PAS" evidence="10">
    <location>
        <begin position="3"/>
        <end position="49"/>
    </location>
</feature>
<dbReference type="CDD" id="cd00088">
    <property type="entry name" value="HPT"/>
    <property type="match status" value="1"/>
</dbReference>
<dbReference type="SMART" id="SM00448">
    <property type="entry name" value="REC"/>
    <property type="match status" value="1"/>
</dbReference>
<dbReference type="Gene3D" id="3.40.50.2300">
    <property type="match status" value="1"/>
</dbReference>
<keyword evidence="13" id="KW-0418">Kinase</keyword>
<dbReference type="CDD" id="cd17546">
    <property type="entry name" value="REC_hyHK_CKI1_RcsC-like"/>
    <property type="match status" value="1"/>
</dbReference>
<dbReference type="PANTHER" id="PTHR45339">
    <property type="entry name" value="HYBRID SIGNAL TRANSDUCTION HISTIDINE KINASE J"/>
    <property type="match status" value="1"/>
</dbReference>
<dbReference type="InterPro" id="IPR008207">
    <property type="entry name" value="Sig_transdc_His_kin_Hpt_dom"/>
</dbReference>
<dbReference type="PRINTS" id="PR00344">
    <property type="entry name" value="BCTRLSENSOR"/>
</dbReference>
<keyword evidence="4" id="KW-0902">Two-component regulatory system</keyword>
<dbReference type="RefSeq" id="WP_058495164.1">
    <property type="nucleotide sequence ID" value="NZ_LNXY01000018.1"/>
</dbReference>
<evidence type="ECO:0000256" key="7">
    <source>
        <dbReference type="SAM" id="Coils"/>
    </source>
</evidence>